<evidence type="ECO:0000256" key="1">
    <source>
        <dbReference type="ARBA" id="ARBA00006821"/>
    </source>
</evidence>
<name>A0A3B1A9R3_9ZZZZ</name>
<keyword evidence="2" id="KW-0119">Carbohydrate metabolism</keyword>
<dbReference type="Gene3D" id="3.20.110.10">
    <property type="entry name" value="Glycoside hydrolase 38, N terminal domain"/>
    <property type="match status" value="1"/>
</dbReference>
<evidence type="ECO:0000313" key="4">
    <source>
        <dbReference type="EMBL" id="VAW98330.1"/>
    </source>
</evidence>
<reference evidence="4" key="1">
    <citation type="submission" date="2018-06" db="EMBL/GenBank/DDBJ databases">
        <authorList>
            <person name="Zhirakovskaya E."/>
        </authorList>
    </citation>
    <scope>NUCLEOTIDE SEQUENCE</scope>
</reference>
<dbReference type="PANTHER" id="PTHR36306:SF1">
    <property type="entry name" value="ALPHA-AMYLASE-RELATED"/>
    <property type="match status" value="1"/>
</dbReference>
<organism evidence="4">
    <name type="scientific">hydrothermal vent metagenome</name>
    <dbReference type="NCBI Taxonomy" id="652676"/>
    <lineage>
        <taxon>unclassified sequences</taxon>
        <taxon>metagenomes</taxon>
        <taxon>ecological metagenomes</taxon>
    </lineage>
</organism>
<comment type="similarity">
    <text evidence="1">Belongs to the glycosyl hydrolase 57 family.</text>
</comment>
<protein>
    <submittedName>
        <fullName evidence="4">Amylopullulanase</fullName>
    </submittedName>
</protein>
<evidence type="ECO:0000259" key="3">
    <source>
        <dbReference type="Pfam" id="PF03065"/>
    </source>
</evidence>
<feature type="domain" description="Glycoside hydrolase family 57 N-terminal" evidence="3">
    <location>
        <begin position="1"/>
        <end position="424"/>
    </location>
</feature>
<dbReference type="CDD" id="cd10796">
    <property type="entry name" value="GH57N_APU"/>
    <property type="match status" value="1"/>
</dbReference>
<dbReference type="InterPro" id="IPR011330">
    <property type="entry name" value="Glyco_hydro/deAcase_b/a-brl"/>
</dbReference>
<dbReference type="InterPro" id="IPR052046">
    <property type="entry name" value="GH57_Enzymes"/>
</dbReference>
<dbReference type="AlphaFoldDB" id="A0A3B1A9R3"/>
<proteinExistence type="inferred from homology"/>
<dbReference type="PANTHER" id="PTHR36306">
    <property type="entry name" value="ALPHA-AMYLASE-RELATED-RELATED"/>
    <property type="match status" value="1"/>
</dbReference>
<dbReference type="InterPro" id="IPR004300">
    <property type="entry name" value="Glyco_hydro_57_N"/>
</dbReference>
<dbReference type="InterPro" id="IPR027291">
    <property type="entry name" value="Glyco_hydro_38_N_sf"/>
</dbReference>
<dbReference type="EMBL" id="UOFS01000037">
    <property type="protein sequence ID" value="VAW98330.1"/>
    <property type="molecule type" value="Genomic_DNA"/>
</dbReference>
<dbReference type="GO" id="GO:0003824">
    <property type="term" value="F:catalytic activity"/>
    <property type="evidence" value="ECO:0007669"/>
    <property type="project" value="InterPro"/>
</dbReference>
<sequence>MHQPDYRDRNTGHYELPWTYLHAIKDYVDMAAHLEALPAARAVVNFAPILLQQIDDYSHHIQQYLNHGKTIPDDLLSALVSPELSSSSILRLELIEQCLKVNEQRLIKRFPAYDALASFARTVLSNNSMMVYVNELFISDLVVWHHLAWLGETLRRRDIRIKRLMDKKQNYSLRDRRELLIVIGEQLKTVIERYRRLVENGQIEVSLTPYAHPIVPLMLDIKSAKQSIPDVVLPDIDYYPGGAQRANWHIQKGIEVFKKYFGFVPNGCWPSEGSVSDDTLKLLAEHGFLWTATGETVLHNSIAKPENNKPENYAHRAYKFSDNNNNINVFFRNDGLSDNIGFKYYEWHADDAVADLAHHLKNIALSIQDTSDDELNDHVVAIILDGENAWEHYPENAYYFLSGLYATLSSQAEIRLTTFSECLQTGMKTPAINTITAGSWVYGSFSTWIGDADKNRCWEVLTDVKKVYDQVMSEGRLNEQQVSAAEHQLAVCEGSDWAWWFGDYNSESTVNDFDRLYRKHLKRLYHLLQQPCPDYLELPFSKGGGDPTLGGAMRPGQA</sequence>
<evidence type="ECO:0000256" key="2">
    <source>
        <dbReference type="ARBA" id="ARBA00023277"/>
    </source>
</evidence>
<dbReference type="GO" id="GO:0005975">
    <property type="term" value="P:carbohydrate metabolic process"/>
    <property type="evidence" value="ECO:0007669"/>
    <property type="project" value="InterPro"/>
</dbReference>
<dbReference type="Pfam" id="PF03065">
    <property type="entry name" value="Glyco_hydro_57"/>
    <property type="match status" value="1"/>
</dbReference>
<dbReference type="SUPFAM" id="SSF88713">
    <property type="entry name" value="Glycoside hydrolase/deacetylase"/>
    <property type="match status" value="1"/>
</dbReference>
<gene>
    <name evidence="4" type="ORF">MNBD_GAMMA22-2459</name>
</gene>
<accession>A0A3B1A9R3</accession>